<comment type="caution">
    <text evidence="1">The sequence shown here is derived from an EMBL/GenBank/DDBJ whole genome shotgun (WGS) entry which is preliminary data.</text>
</comment>
<organism evidence="1 2">
    <name type="scientific">Pseudomonas syringae pv. ribicola</name>
    <dbReference type="NCBI Taxonomy" id="55398"/>
    <lineage>
        <taxon>Bacteria</taxon>
        <taxon>Pseudomonadati</taxon>
        <taxon>Pseudomonadota</taxon>
        <taxon>Gammaproteobacteria</taxon>
        <taxon>Pseudomonadales</taxon>
        <taxon>Pseudomonadaceae</taxon>
        <taxon>Pseudomonas</taxon>
    </lineage>
</organism>
<proteinExistence type="predicted"/>
<sequence>MNAIQPSASNGPRYDLATLFFHWASAVLVGIEGASLRRAQVLRYDNDLIAQRVYLDDRQQPLALCFLKSPQPDDRVAGPSAAACAVLITRLCHE</sequence>
<reference evidence="1 2" key="1">
    <citation type="submission" date="2018-08" db="EMBL/GenBank/DDBJ databases">
        <title>Recombination of ecologically and evolutionarily significant loci maintains genetic cohesion in the Pseudomonas syringae species complex.</title>
        <authorList>
            <person name="Dillon M."/>
            <person name="Thakur S."/>
            <person name="Almeida R.N.D."/>
            <person name="Weir B.S."/>
            <person name="Guttman D.S."/>
        </authorList>
    </citation>
    <scope>NUCLEOTIDE SEQUENCE [LARGE SCALE GENOMIC DNA]</scope>
    <source>
        <strain evidence="1 2">ICMP 3883</strain>
    </source>
</reference>
<dbReference type="AlphaFoldDB" id="A0A3M2VL13"/>
<protein>
    <submittedName>
        <fullName evidence="1">Uncharacterized protein</fullName>
    </submittedName>
</protein>
<name>A0A3M2VL13_PSESI</name>
<gene>
    <name evidence="1" type="ORF">ALQ95_00061</name>
</gene>
<accession>A0A3M2VL13</accession>
<evidence type="ECO:0000313" key="2">
    <source>
        <dbReference type="Proteomes" id="UP000280292"/>
    </source>
</evidence>
<evidence type="ECO:0000313" key="1">
    <source>
        <dbReference type="EMBL" id="RML39078.1"/>
    </source>
</evidence>
<dbReference type="Proteomes" id="UP000280292">
    <property type="component" value="Unassembled WGS sequence"/>
</dbReference>
<dbReference type="EMBL" id="RBNR01000339">
    <property type="protein sequence ID" value="RML39078.1"/>
    <property type="molecule type" value="Genomic_DNA"/>
</dbReference>